<dbReference type="InterPro" id="IPR007246">
    <property type="entry name" value="Gaa1"/>
</dbReference>
<reference evidence="6" key="1">
    <citation type="submission" date="2016-11" db="UniProtKB">
        <authorList>
            <consortium name="WormBaseParasite"/>
        </authorList>
    </citation>
    <scope>IDENTIFICATION</scope>
</reference>
<feature type="transmembrane region" description="Helical" evidence="1">
    <location>
        <begin position="472"/>
        <end position="502"/>
    </location>
</feature>
<dbReference type="Proteomes" id="UP000095284">
    <property type="component" value="Unplaced"/>
</dbReference>
<dbReference type="WBParaSite" id="BXY_0476100.1">
    <property type="protein sequence ID" value="BXY_0476100.1"/>
    <property type="gene ID" value="BXY_0476100"/>
</dbReference>
<feature type="transmembrane region" description="Helical" evidence="1">
    <location>
        <begin position="24"/>
        <end position="42"/>
    </location>
</feature>
<evidence type="ECO:0000313" key="2">
    <source>
        <dbReference type="EMBL" id="CAD5208510.1"/>
    </source>
</evidence>
<organism evidence="4 6">
    <name type="scientific">Bursaphelenchus xylophilus</name>
    <name type="common">Pinewood nematode worm</name>
    <name type="synonym">Aphelenchoides xylophilus</name>
    <dbReference type="NCBI Taxonomy" id="6326"/>
    <lineage>
        <taxon>Eukaryota</taxon>
        <taxon>Metazoa</taxon>
        <taxon>Ecdysozoa</taxon>
        <taxon>Nematoda</taxon>
        <taxon>Chromadorea</taxon>
        <taxon>Rhabditida</taxon>
        <taxon>Tylenchina</taxon>
        <taxon>Tylenchomorpha</taxon>
        <taxon>Aphelenchoidea</taxon>
        <taxon>Aphelenchoididae</taxon>
        <taxon>Bursaphelenchus</taxon>
    </lineage>
</organism>
<protein>
    <submittedName>
        <fullName evidence="2">(pine wood nematode) hypothetical protein</fullName>
    </submittedName>
</protein>
<evidence type="ECO:0000313" key="3">
    <source>
        <dbReference type="EMBL" id="CAG9081785.1"/>
    </source>
</evidence>
<evidence type="ECO:0000313" key="4">
    <source>
        <dbReference type="Proteomes" id="UP000095284"/>
    </source>
</evidence>
<feature type="transmembrane region" description="Helical" evidence="1">
    <location>
        <begin position="514"/>
        <end position="533"/>
    </location>
</feature>
<accession>A0A1I7RVJ9</accession>
<dbReference type="GO" id="GO:0016255">
    <property type="term" value="P:attachment of GPI anchor to protein"/>
    <property type="evidence" value="ECO:0007669"/>
    <property type="project" value="TreeGrafter"/>
</dbReference>
<dbReference type="Pfam" id="PF04114">
    <property type="entry name" value="Gaa1"/>
    <property type="match status" value="1"/>
</dbReference>
<feature type="transmembrane region" description="Helical" evidence="1">
    <location>
        <begin position="435"/>
        <end position="452"/>
    </location>
</feature>
<evidence type="ECO:0000256" key="1">
    <source>
        <dbReference type="SAM" id="Phobius"/>
    </source>
</evidence>
<evidence type="ECO:0000313" key="5">
    <source>
        <dbReference type="Proteomes" id="UP000659654"/>
    </source>
</evidence>
<evidence type="ECO:0000313" key="6">
    <source>
        <dbReference type="WBParaSite" id="BXY_0476100.1"/>
    </source>
</evidence>
<feature type="transmembrane region" description="Helical" evidence="1">
    <location>
        <begin position="580"/>
        <end position="598"/>
    </location>
</feature>
<sequence>MGFFIDSISEAKEDNVRKWINRRFILTLLMLVVPIGYLAFISSPEYAVPMRMSESATLVAIANDEFNQQRKMDEFAKEIQGFHGSRNLTSKFIQRIFREQQIEVYEQKFVNKVSKRTGINTFAVLRAYRSVPEEAILVVVQNSKKQTHAVTTALALALYAKTKHYWARDLIFLFVDGREPFVGTQAFLAAYNGESLPLVEFDPLETNSGFIIGGVCLDIDTTHFTHMLVQYVSLNGILPNLDTINSINRMSRKYGIPTIMRTQEIGEKDIIKRHVETLFRGVISQAFNELEGLHSILNQYGIHSLTLKPYNAGNRFHRFEVKNAMPRITEGIVRSLNNILERFHQSYFFYLMLSKDYFLSIAFFSPAIGMFLVVFVLHQFSGWLDAKKFVLPTEWICIYVFSGLSYFLHCLLMTDNVVVEELAKFCHDVGIDEEFHFATIFLATNLLLPVIVSRKISSHDEHATTRFLHLTLVLNVVLCIGLLHFSLTFYWCIYICLALLGSKILRRNNVITRTIFSLLLSPIVFYAATIWVAKEYDFWPNGLAIKQLDKGLDLKNVLITLYKEGQRHVLAHVQFNSMNFLVFALFIQPTHLVLTALLGDEFEVKPITVDEKSHEKEE</sequence>
<dbReference type="AlphaFoldDB" id="A0A1I7RVJ9"/>
<keyword evidence="1" id="KW-1133">Transmembrane helix</keyword>
<dbReference type="GO" id="GO:0042765">
    <property type="term" value="C:GPI-anchor transamidase complex"/>
    <property type="evidence" value="ECO:0007669"/>
    <property type="project" value="InterPro"/>
</dbReference>
<dbReference type="EMBL" id="CAJFCV020000001">
    <property type="protein sequence ID" value="CAG9081785.1"/>
    <property type="molecule type" value="Genomic_DNA"/>
</dbReference>
<dbReference type="OrthoDB" id="445301at2759"/>
<dbReference type="Proteomes" id="UP000582659">
    <property type="component" value="Unassembled WGS sequence"/>
</dbReference>
<feature type="transmembrane region" description="Helical" evidence="1">
    <location>
        <begin position="357"/>
        <end position="377"/>
    </location>
</feature>
<reference evidence="3" key="2">
    <citation type="submission" date="2020-08" db="EMBL/GenBank/DDBJ databases">
        <authorList>
            <person name="Kikuchi T."/>
        </authorList>
    </citation>
    <scope>NUCLEOTIDE SEQUENCE</scope>
    <source>
        <strain evidence="2">Ka4C1</strain>
    </source>
</reference>
<keyword evidence="1" id="KW-0472">Membrane</keyword>
<dbReference type="PANTHER" id="PTHR13304:SF0">
    <property type="entry name" value="GLYCOSYLPHOSPHATIDYLINOSITOL ANCHOR ATTACHMENT 1 PROTEIN"/>
    <property type="match status" value="1"/>
</dbReference>
<keyword evidence="5" id="KW-1185">Reference proteome</keyword>
<dbReference type="SMR" id="A0A1I7RVJ9"/>
<gene>
    <name evidence="2" type="ORF">BXYJ_LOCUS746</name>
</gene>
<dbReference type="eggNOG" id="KOG3566">
    <property type="taxonomic scope" value="Eukaryota"/>
</dbReference>
<proteinExistence type="predicted"/>
<keyword evidence="1" id="KW-0812">Transmembrane</keyword>
<dbReference type="Proteomes" id="UP000659654">
    <property type="component" value="Unassembled WGS sequence"/>
</dbReference>
<dbReference type="PANTHER" id="PTHR13304">
    <property type="entry name" value="GLYCOSYLPHOSPHATIDYLINOSITOL ANCHOR ATTACHMENT 1 PROTEIN"/>
    <property type="match status" value="1"/>
</dbReference>
<dbReference type="EMBL" id="CAJFDI010000001">
    <property type="protein sequence ID" value="CAD5208510.1"/>
    <property type="molecule type" value="Genomic_DNA"/>
</dbReference>
<feature type="transmembrane region" description="Helical" evidence="1">
    <location>
        <begin position="389"/>
        <end position="414"/>
    </location>
</feature>
<name>A0A1I7RVJ9_BURXY</name>